<evidence type="ECO:0000313" key="2">
    <source>
        <dbReference type="EMBL" id="OIR10054.1"/>
    </source>
</evidence>
<gene>
    <name evidence="2" type="ORF">GALL_79810</name>
</gene>
<dbReference type="InterPro" id="IPR036597">
    <property type="entry name" value="Fido-like_dom_sf"/>
</dbReference>
<protein>
    <submittedName>
        <fullName evidence="2">Adenosine monophosphate-protein transferase SoFic</fullName>
        <ecNumber evidence="2">2.7.7.-</ecNumber>
    </submittedName>
</protein>
<dbReference type="PROSITE" id="PS51459">
    <property type="entry name" value="FIDO"/>
    <property type="match status" value="1"/>
</dbReference>
<reference evidence="2" key="1">
    <citation type="submission" date="2016-10" db="EMBL/GenBank/DDBJ databases">
        <title>Sequence of Gallionella enrichment culture.</title>
        <authorList>
            <person name="Poehlein A."/>
            <person name="Muehling M."/>
            <person name="Daniel R."/>
        </authorList>
    </citation>
    <scope>NUCLEOTIDE SEQUENCE</scope>
</reference>
<name>A0A1J5TD66_9ZZZZ</name>
<keyword evidence="2" id="KW-0548">Nucleotidyltransferase</keyword>
<keyword evidence="2" id="KW-0808">Transferase</keyword>
<accession>A0A1J5TD66</accession>
<comment type="caution">
    <text evidence="2">The sequence shown here is derived from an EMBL/GenBank/DDBJ whole genome shotgun (WGS) entry which is preliminary data.</text>
</comment>
<dbReference type="EC" id="2.7.7.-" evidence="2"/>
<dbReference type="GO" id="GO:0016779">
    <property type="term" value="F:nucleotidyltransferase activity"/>
    <property type="evidence" value="ECO:0007669"/>
    <property type="project" value="UniProtKB-KW"/>
</dbReference>
<dbReference type="PANTHER" id="PTHR13504">
    <property type="entry name" value="FIDO DOMAIN-CONTAINING PROTEIN DDB_G0283145"/>
    <property type="match status" value="1"/>
</dbReference>
<dbReference type="AlphaFoldDB" id="A0A1J5TD66"/>
<dbReference type="Gene3D" id="1.10.3290.10">
    <property type="entry name" value="Fido-like domain"/>
    <property type="match status" value="1"/>
</dbReference>
<dbReference type="Pfam" id="PF02661">
    <property type="entry name" value="Fic"/>
    <property type="match status" value="1"/>
</dbReference>
<dbReference type="EMBL" id="MLJW01000024">
    <property type="protein sequence ID" value="OIR10054.1"/>
    <property type="molecule type" value="Genomic_DNA"/>
</dbReference>
<dbReference type="PANTHER" id="PTHR13504:SF38">
    <property type="entry name" value="FIDO DOMAIN-CONTAINING PROTEIN"/>
    <property type="match status" value="1"/>
</dbReference>
<proteinExistence type="predicted"/>
<dbReference type="InterPro" id="IPR040198">
    <property type="entry name" value="Fido_containing"/>
</dbReference>
<evidence type="ECO:0000259" key="1">
    <source>
        <dbReference type="PROSITE" id="PS51459"/>
    </source>
</evidence>
<dbReference type="InterPro" id="IPR025758">
    <property type="entry name" value="Fic/DOC_N"/>
</dbReference>
<dbReference type="InterPro" id="IPR003812">
    <property type="entry name" value="Fido"/>
</dbReference>
<sequence>MHAFGRFEPDERGRLCYLPAIPPFPKLDDVWGPLQRATTAVEAFDRALATFPVPDVVGKLFARLDAVHSSGAEGTTTTFTDLLDYQSSLARAKDPEDAREVAATAEAFDELSAPGETTSYAEAALRIHRRLFERAADPMVAAGAGRMKIHPNGTFDPEAPGSIFYYTAPTSTAAALAAWEAFTAEADERPELVRQALSHWLFEHIHPVPDGNGRVGRLLLPLTLRRKGALRHACAFLGEAVHLDKTLYVDALKDARRRGEFSAWVRVVCAMLAQSAASNLERLEKLGGVHARWREATQSVRAHSVVHRLVPWIITRPTFTVRDAMTFSEGAVTFQAMNTGIRRLIDLGIVTQRDGGGRDRLFTAPEVVRLFDPISLP</sequence>
<organism evidence="2">
    <name type="scientific">mine drainage metagenome</name>
    <dbReference type="NCBI Taxonomy" id="410659"/>
    <lineage>
        <taxon>unclassified sequences</taxon>
        <taxon>metagenomes</taxon>
        <taxon>ecological metagenomes</taxon>
    </lineage>
</organism>
<dbReference type="Pfam" id="PF13784">
    <property type="entry name" value="Fic_N"/>
    <property type="match status" value="1"/>
</dbReference>
<feature type="domain" description="Fido" evidence="1">
    <location>
        <begin position="119"/>
        <end position="267"/>
    </location>
</feature>
<dbReference type="SUPFAM" id="SSF140931">
    <property type="entry name" value="Fic-like"/>
    <property type="match status" value="1"/>
</dbReference>